<accession>A0ABU3DJR9</accession>
<evidence type="ECO:0000256" key="3">
    <source>
        <dbReference type="ARBA" id="ARBA00012601"/>
    </source>
</evidence>
<keyword evidence="8" id="KW-0732">Signal</keyword>
<keyword evidence="10" id="KW-1185">Reference proteome</keyword>
<dbReference type="InterPro" id="IPR008928">
    <property type="entry name" value="6-hairpin_glycosidase_sf"/>
</dbReference>
<keyword evidence="7" id="KW-0624">Polysaccharide degradation</keyword>
<evidence type="ECO:0000313" key="9">
    <source>
        <dbReference type="EMBL" id="MDT0683959.1"/>
    </source>
</evidence>
<keyword evidence="7" id="KW-0119">Carbohydrate metabolism</keyword>
<dbReference type="InterPro" id="IPR012341">
    <property type="entry name" value="6hp_glycosidase-like_sf"/>
</dbReference>
<comment type="catalytic activity">
    <reaction evidence="1">
        <text>Endohydrolysis of (1-&gt;4)-beta-D-glucosidic linkages in cellulose, lichenin and cereal beta-D-glucans.</text>
        <dbReference type="EC" id="3.2.1.4"/>
    </reaction>
</comment>
<gene>
    <name evidence="9" type="ORF">RM543_14810</name>
</gene>
<keyword evidence="5" id="KW-0136">Cellulose degradation</keyword>
<dbReference type="Pfam" id="PF01270">
    <property type="entry name" value="Glyco_hydro_8"/>
    <property type="match status" value="1"/>
</dbReference>
<reference evidence="9 10" key="1">
    <citation type="submission" date="2023-09" db="EMBL/GenBank/DDBJ databases">
        <authorList>
            <person name="Rey-Velasco X."/>
        </authorList>
    </citation>
    <scope>NUCLEOTIDE SEQUENCE [LARGE SCALE GENOMIC DNA]</scope>
    <source>
        <strain evidence="9 10">F158</strain>
    </source>
</reference>
<dbReference type="PRINTS" id="PR00735">
    <property type="entry name" value="GLHYDRLASE8"/>
</dbReference>
<keyword evidence="4 9" id="KW-0378">Hydrolase</keyword>
<dbReference type="Proteomes" id="UP001265259">
    <property type="component" value="Unassembled WGS sequence"/>
</dbReference>
<dbReference type="Gene3D" id="1.50.10.10">
    <property type="match status" value="1"/>
</dbReference>
<evidence type="ECO:0000256" key="8">
    <source>
        <dbReference type="SAM" id="SignalP"/>
    </source>
</evidence>
<evidence type="ECO:0000256" key="4">
    <source>
        <dbReference type="ARBA" id="ARBA00022801"/>
    </source>
</evidence>
<dbReference type="GO" id="GO:0016787">
    <property type="term" value="F:hydrolase activity"/>
    <property type="evidence" value="ECO:0007669"/>
    <property type="project" value="UniProtKB-KW"/>
</dbReference>
<organism evidence="9 10">
    <name type="scientific">Tropicimonas omnivorans</name>
    <dbReference type="NCBI Taxonomy" id="3075590"/>
    <lineage>
        <taxon>Bacteria</taxon>
        <taxon>Pseudomonadati</taxon>
        <taxon>Pseudomonadota</taxon>
        <taxon>Alphaproteobacteria</taxon>
        <taxon>Rhodobacterales</taxon>
        <taxon>Roseobacteraceae</taxon>
        <taxon>Tropicimonas</taxon>
    </lineage>
</organism>
<name>A0ABU3DJR9_9RHOB</name>
<sequence length="345" mass="37215">MTRRSACASLGAVALAHGALPARADVPAWQTWKAAFLAASGRVTDDLQNGISHSEGQGYALLLAQAHGDHEAFDRIESWTRTHLAVRSDALMAWRWRPEAGTADPQTATDGDLFRAWALLRAARDSGREAYRPEALRIARDIAALCLVPDPRAPSERLLAPFANPEGDGRAVLLNPSYYMSRALRELGEAAGLPVLIRAADHGERLLSEIGTTDWLPDWLAVTADGAVTARGYFGGLGYDALRIALYLVWSGRAEHEAAQAARRILVHALPGLPQGHVPTRVTRDGIVTDASDYPGYRALWQLVAAPAGAPRPDLEPPRNRPQPYYPATLGLLADIAAREGGPWG</sequence>
<comment type="similarity">
    <text evidence="2">Belongs to the glycosyl hydrolase 8 (cellulase D) family.</text>
</comment>
<evidence type="ECO:0000256" key="1">
    <source>
        <dbReference type="ARBA" id="ARBA00000966"/>
    </source>
</evidence>
<proteinExistence type="inferred from homology"/>
<evidence type="ECO:0000313" key="10">
    <source>
        <dbReference type="Proteomes" id="UP001265259"/>
    </source>
</evidence>
<dbReference type="EC" id="3.2.1.4" evidence="3"/>
<evidence type="ECO:0000256" key="5">
    <source>
        <dbReference type="ARBA" id="ARBA00023001"/>
    </source>
</evidence>
<dbReference type="EMBL" id="JAVRHL010000003">
    <property type="protein sequence ID" value="MDT0683959.1"/>
    <property type="molecule type" value="Genomic_DNA"/>
</dbReference>
<dbReference type="SUPFAM" id="SSF48208">
    <property type="entry name" value="Six-hairpin glycosidases"/>
    <property type="match status" value="1"/>
</dbReference>
<evidence type="ECO:0000256" key="7">
    <source>
        <dbReference type="ARBA" id="ARBA00023326"/>
    </source>
</evidence>
<keyword evidence="6" id="KW-0326">Glycosidase</keyword>
<dbReference type="InterPro" id="IPR002037">
    <property type="entry name" value="Glyco_hydro_8"/>
</dbReference>
<evidence type="ECO:0000256" key="2">
    <source>
        <dbReference type="ARBA" id="ARBA00009209"/>
    </source>
</evidence>
<comment type="caution">
    <text evidence="9">The sequence shown here is derived from an EMBL/GenBank/DDBJ whole genome shotgun (WGS) entry which is preliminary data.</text>
</comment>
<evidence type="ECO:0000256" key="6">
    <source>
        <dbReference type="ARBA" id="ARBA00023295"/>
    </source>
</evidence>
<feature type="chain" id="PRO_5047376011" description="cellulase" evidence="8">
    <location>
        <begin position="25"/>
        <end position="345"/>
    </location>
</feature>
<dbReference type="RefSeq" id="WP_311692973.1">
    <property type="nucleotide sequence ID" value="NZ_JAVRHL010000003.1"/>
</dbReference>
<protein>
    <recommendedName>
        <fullName evidence="3">cellulase</fullName>
        <ecNumber evidence="3">3.2.1.4</ecNumber>
    </recommendedName>
</protein>
<feature type="signal peptide" evidence="8">
    <location>
        <begin position="1"/>
        <end position="24"/>
    </location>
</feature>